<dbReference type="HOGENOM" id="CLU_2842361_0_0_11"/>
<accession>C0XTM4</accession>
<gene>
    <name evidence="2" type="ORF">HMPREF0298_1794</name>
</gene>
<protein>
    <submittedName>
        <fullName evidence="2">Uncharacterized protein</fullName>
    </submittedName>
</protein>
<dbReference type="AlphaFoldDB" id="C0XTM4"/>
<sequence length="65" mass="7304">MPPVRRTRECGIHGRVRRQERISEETSRASGGRGAFQKVQITRVVQTSKGAYLNENPLSGSFFRG</sequence>
<feature type="compositionally biased region" description="Basic and acidic residues" evidence="1">
    <location>
        <begin position="1"/>
        <end position="27"/>
    </location>
</feature>
<dbReference type="Proteomes" id="UP000006196">
    <property type="component" value="Unassembled WGS sequence"/>
</dbReference>
<evidence type="ECO:0000256" key="1">
    <source>
        <dbReference type="SAM" id="MobiDB-lite"/>
    </source>
</evidence>
<evidence type="ECO:0000313" key="3">
    <source>
        <dbReference type="Proteomes" id="UP000006196"/>
    </source>
</evidence>
<comment type="caution">
    <text evidence="2">The sequence shown here is derived from an EMBL/GenBank/DDBJ whole genome shotgun (WGS) entry which is preliminary data.</text>
</comment>
<name>C0XTM4_CORLD</name>
<dbReference type="EMBL" id="ACHJ01000147">
    <property type="protein sequence ID" value="EEI16400.1"/>
    <property type="molecule type" value="Genomic_DNA"/>
</dbReference>
<evidence type="ECO:0000313" key="2">
    <source>
        <dbReference type="EMBL" id="EEI16400.1"/>
    </source>
</evidence>
<proteinExistence type="predicted"/>
<keyword evidence="3" id="KW-1185">Reference proteome</keyword>
<feature type="region of interest" description="Disordered" evidence="1">
    <location>
        <begin position="1"/>
        <end position="34"/>
    </location>
</feature>
<reference evidence="2" key="1">
    <citation type="submission" date="2009-01" db="EMBL/GenBank/DDBJ databases">
        <authorList>
            <person name="Qin X."/>
            <person name="Bachman B."/>
            <person name="Battles P."/>
            <person name="Bell A."/>
            <person name="Bess C."/>
            <person name="Bickham C."/>
            <person name="Chaboub L."/>
            <person name="Chen D."/>
            <person name="Coyle M."/>
            <person name="Deiros D.R."/>
            <person name="Dinh H."/>
            <person name="Forbes L."/>
            <person name="Fowler G."/>
            <person name="Francisco L."/>
            <person name="Fu Q."/>
            <person name="Gubbala S."/>
            <person name="Hale W."/>
            <person name="Han Y."/>
            <person name="Hemphill L."/>
            <person name="Highlander S.K."/>
            <person name="Hirani K."/>
            <person name="Hogues M."/>
            <person name="Jackson L."/>
            <person name="Jakkamsetti A."/>
            <person name="Javaid M."/>
            <person name="Jiang H."/>
            <person name="Korchina V."/>
            <person name="Kovar C."/>
            <person name="Lara F."/>
            <person name="Lee S."/>
            <person name="Mata R."/>
            <person name="Mathew T."/>
            <person name="Moen C."/>
            <person name="Morales K."/>
            <person name="Munidasa M."/>
            <person name="Nazareth L."/>
            <person name="Ngo R."/>
            <person name="Nguyen L."/>
            <person name="Okwuonu G."/>
            <person name="Ongeri F."/>
            <person name="Patil S."/>
            <person name="Petrosino J."/>
            <person name="Pham C."/>
            <person name="Pham P."/>
            <person name="Pu L.-L."/>
            <person name="Puazo M."/>
            <person name="Raj R."/>
            <person name="Reid J."/>
            <person name="Rouhana J."/>
            <person name="Saada N."/>
            <person name="Shang Y."/>
            <person name="Simmons D."/>
            <person name="Thornton R."/>
            <person name="Warren J."/>
            <person name="Weissenberger G."/>
            <person name="Zhang J."/>
            <person name="Zhang L."/>
            <person name="Zhou C."/>
            <person name="Zhu D."/>
            <person name="Muzny D."/>
            <person name="Worley K."/>
            <person name="Gibbs R."/>
        </authorList>
    </citation>
    <scope>NUCLEOTIDE SEQUENCE [LARGE SCALE GENOMIC DNA]</scope>
    <source>
        <strain evidence="2">DSM 44291</strain>
    </source>
</reference>
<organism evidence="2 3">
    <name type="scientific">Corynebacterium lipophiloflavum (strain ATCC 700352 / DSM 44291 / CCUG 37336 / JCM 10383 / DMMZ 1944)</name>
    <dbReference type="NCBI Taxonomy" id="525263"/>
    <lineage>
        <taxon>Bacteria</taxon>
        <taxon>Bacillati</taxon>
        <taxon>Actinomycetota</taxon>
        <taxon>Actinomycetes</taxon>
        <taxon>Mycobacteriales</taxon>
        <taxon>Corynebacteriaceae</taxon>
        <taxon>Corynebacterium</taxon>
    </lineage>
</organism>